<organism evidence="2 3">
    <name type="scientific">Agaribacillus aureus</name>
    <dbReference type="NCBI Taxonomy" id="3051825"/>
    <lineage>
        <taxon>Bacteria</taxon>
        <taxon>Pseudomonadati</taxon>
        <taxon>Bacteroidota</taxon>
        <taxon>Cytophagia</taxon>
        <taxon>Cytophagales</taxon>
        <taxon>Splendidivirgaceae</taxon>
        <taxon>Agaribacillus</taxon>
    </lineage>
</organism>
<dbReference type="InterPro" id="IPR036188">
    <property type="entry name" value="FAD/NAD-bd_sf"/>
</dbReference>
<dbReference type="SUPFAM" id="SSF51971">
    <property type="entry name" value="Nucleotide-binding domain"/>
    <property type="match status" value="1"/>
</dbReference>
<evidence type="ECO:0000259" key="1">
    <source>
        <dbReference type="Pfam" id="PF01593"/>
    </source>
</evidence>
<reference evidence="2" key="1">
    <citation type="submission" date="2023-06" db="EMBL/GenBank/DDBJ databases">
        <title>Genomic of Agaribacillus aureum.</title>
        <authorList>
            <person name="Wang G."/>
        </authorList>
    </citation>
    <scope>NUCLEOTIDE SEQUENCE</scope>
    <source>
        <strain evidence="2">BMA12</strain>
    </source>
</reference>
<dbReference type="EMBL" id="JAUJEB010000001">
    <property type="protein sequence ID" value="MDN5212538.1"/>
    <property type="molecule type" value="Genomic_DNA"/>
</dbReference>
<dbReference type="NCBIfam" id="NF005546">
    <property type="entry name" value="PRK07208.1-2"/>
    <property type="match status" value="1"/>
</dbReference>
<accession>A0ABT8L8I3</accession>
<name>A0ABT8L8I3_9BACT</name>
<sequence>MRKIAIIIGAGPAGLTCALELLRKTDIKPVILEKSSHIGGISRTENYKGNKIDIGGHRFFSKSDVVMDWWQDILAIEQTAVSPLTITYHRKKKEIDVKAGSNGFTASNDKVMLVRDRLSRIYFSRKFYKYPLMIDFSFFRNIGILRMTKIVVSYLRAALYPRKEERSMEDFLVNRFGSELYTTFFKDYTQKVWGLPCSQISAEWGRQRIKGLSLKKVLVQGLRNLLPAKGATIQQKPVETSLIERFLYPKLGPGQMWETVAEMIIEKGGEIHLNQEVCAISQNDTKSITEVKTTATVQAVPQSFKGDYFFSTMPVKDLFRSLDAKKIPKEILKITEGLVYRDFITVGILVHNRDGKYNHLKDNWIYIQEKDVRLGRLQIFNNWSPHMVADRSKLWLGLEYFCNEGDDLWRLSDAALIKYGIFELHKIKIIDERDAGDGTVIREPKAYPAYFGTYQDMPRVVNYISQYENLFLLGRNGMHKYNNQDHSMLTAIVAVDNLAKGISDKSNIWEVNTEEAYHEEKDIQ</sequence>
<protein>
    <submittedName>
        <fullName evidence="2">NAD(P)/FAD-dependent oxidoreductase</fullName>
    </submittedName>
</protein>
<dbReference type="PANTHER" id="PTHR21197:SF0">
    <property type="entry name" value="UDP-GALACTOPYRANOSE MUTASE"/>
    <property type="match status" value="1"/>
</dbReference>
<dbReference type="NCBIfam" id="NF005548">
    <property type="entry name" value="PRK07208.1-4"/>
    <property type="match status" value="1"/>
</dbReference>
<keyword evidence="3" id="KW-1185">Reference proteome</keyword>
<proteinExistence type="predicted"/>
<dbReference type="Gene3D" id="3.50.50.60">
    <property type="entry name" value="FAD/NAD(P)-binding domain"/>
    <property type="match status" value="1"/>
</dbReference>
<gene>
    <name evidence="2" type="ORF">QQ020_10800</name>
</gene>
<comment type="caution">
    <text evidence="2">The sequence shown here is derived from an EMBL/GenBank/DDBJ whole genome shotgun (WGS) entry which is preliminary data.</text>
</comment>
<feature type="domain" description="Amine oxidase" evidence="1">
    <location>
        <begin position="13"/>
        <end position="319"/>
    </location>
</feature>
<evidence type="ECO:0000313" key="2">
    <source>
        <dbReference type="EMBL" id="MDN5212538.1"/>
    </source>
</evidence>
<dbReference type="Proteomes" id="UP001172083">
    <property type="component" value="Unassembled WGS sequence"/>
</dbReference>
<dbReference type="InterPro" id="IPR002937">
    <property type="entry name" value="Amino_oxidase"/>
</dbReference>
<dbReference type="RefSeq" id="WP_346757856.1">
    <property type="nucleotide sequence ID" value="NZ_JAUJEB010000001.1"/>
</dbReference>
<evidence type="ECO:0000313" key="3">
    <source>
        <dbReference type="Proteomes" id="UP001172083"/>
    </source>
</evidence>
<dbReference type="Pfam" id="PF01593">
    <property type="entry name" value="Amino_oxidase"/>
    <property type="match status" value="1"/>
</dbReference>
<dbReference type="PANTHER" id="PTHR21197">
    <property type="entry name" value="UDP-GALACTOPYRANOSE MUTASE"/>
    <property type="match status" value="1"/>
</dbReference>